<evidence type="ECO:0000256" key="8">
    <source>
        <dbReference type="SAM" id="MobiDB-lite"/>
    </source>
</evidence>
<evidence type="ECO:0000256" key="5">
    <source>
        <dbReference type="ARBA" id="ARBA00022801"/>
    </source>
</evidence>
<evidence type="ECO:0000256" key="7">
    <source>
        <dbReference type="RuleBase" id="RU369070"/>
    </source>
</evidence>
<keyword evidence="7" id="KW-0496">Mitochondrion</keyword>
<dbReference type="InterPro" id="IPR029045">
    <property type="entry name" value="ClpP/crotonase-like_dom_sf"/>
</dbReference>
<comment type="similarity">
    <text evidence="3 7">Belongs to the enoyl-CoA hydratase/isomerase family.</text>
</comment>
<comment type="subcellular location">
    <subcellularLocation>
        <location evidence="7">Mitochondrion</location>
    </subcellularLocation>
</comment>
<dbReference type="GO" id="GO:0005739">
    <property type="term" value="C:mitochondrion"/>
    <property type="evidence" value="ECO:0007669"/>
    <property type="project" value="UniProtKB-SubCell"/>
</dbReference>
<dbReference type="InterPro" id="IPR045004">
    <property type="entry name" value="ECH_dom"/>
</dbReference>
<evidence type="ECO:0000256" key="3">
    <source>
        <dbReference type="ARBA" id="ARBA00005254"/>
    </source>
</evidence>
<accession>A0AAD6A8H9</accession>
<feature type="domain" description="Enoyl-CoA hydratase/isomerase" evidence="9">
    <location>
        <begin position="106"/>
        <end position="232"/>
    </location>
</feature>
<feature type="domain" description="Enoyl-CoA hydratase/isomerase" evidence="9">
    <location>
        <begin position="347"/>
        <end position="504"/>
    </location>
</feature>
<feature type="domain" description="Enoyl-CoA hydratase/isomerase" evidence="9">
    <location>
        <begin position="271"/>
        <end position="324"/>
    </location>
</feature>
<dbReference type="SUPFAM" id="SSF52096">
    <property type="entry name" value="ClpP/crotonase"/>
    <property type="match status" value="2"/>
</dbReference>
<evidence type="ECO:0000313" key="10">
    <source>
        <dbReference type="EMBL" id="KAJ4920405.1"/>
    </source>
</evidence>
<dbReference type="EMBL" id="JAPTMU010000199">
    <property type="protein sequence ID" value="KAJ4920405.1"/>
    <property type="molecule type" value="Genomic_DNA"/>
</dbReference>
<comment type="caution">
    <text evidence="10">The sequence shown here is derived from an EMBL/GenBank/DDBJ whole genome shotgun (WGS) entry which is preliminary data.</text>
</comment>
<dbReference type="GO" id="GO:0006574">
    <property type="term" value="P:L-valine catabolic process"/>
    <property type="evidence" value="ECO:0007669"/>
    <property type="project" value="UniProtKB-UniRule"/>
</dbReference>
<dbReference type="PANTHER" id="PTHR43176:SF3">
    <property type="entry name" value="3-HYDROXYISOBUTYRYL-COA HYDROLASE, MITOCHONDRIAL"/>
    <property type="match status" value="1"/>
</dbReference>
<evidence type="ECO:0000313" key="11">
    <source>
        <dbReference type="Proteomes" id="UP001219934"/>
    </source>
</evidence>
<dbReference type="Gene3D" id="3.90.226.10">
    <property type="entry name" value="2-enoyl-CoA Hydratase, Chain A, domain 1"/>
    <property type="match status" value="1"/>
</dbReference>
<keyword evidence="4" id="KW-0101">Branched-chain amino acid catabolism</keyword>
<evidence type="ECO:0000256" key="6">
    <source>
        <dbReference type="ARBA" id="ARBA00024871"/>
    </source>
</evidence>
<dbReference type="GO" id="GO:0003860">
    <property type="term" value="F:3-hydroxyisobutyryl-CoA hydrolase activity"/>
    <property type="evidence" value="ECO:0007669"/>
    <property type="project" value="UniProtKB-UniRule"/>
</dbReference>
<dbReference type="CDD" id="cd06558">
    <property type="entry name" value="crotonase-like"/>
    <property type="match status" value="1"/>
</dbReference>
<dbReference type="EC" id="3.1.2.4" evidence="7"/>
<comment type="catalytic activity">
    <reaction evidence="1 7">
        <text>3-hydroxy-2-methylpropanoyl-CoA + H2O = 3-hydroxy-2-methylpropanoate + CoA + H(+)</text>
        <dbReference type="Rhea" id="RHEA:20888"/>
        <dbReference type="ChEBI" id="CHEBI:11805"/>
        <dbReference type="ChEBI" id="CHEBI:15377"/>
        <dbReference type="ChEBI" id="CHEBI:15378"/>
        <dbReference type="ChEBI" id="CHEBI:57287"/>
        <dbReference type="ChEBI" id="CHEBI:57340"/>
        <dbReference type="EC" id="3.1.2.4"/>
    </reaction>
</comment>
<evidence type="ECO:0000256" key="1">
    <source>
        <dbReference type="ARBA" id="ARBA00001709"/>
    </source>
</evidence>
<evidence type="ECO:0000256" key="4">
    <source>
        <dbReference type="ARBA" id="ARBA00022456"/>
    </source>
</evidence>
<gene>
    <name evidence="10" type="ORF">JOQ06_024638</name>
</gene>
<dbReference type="Pfam" id="PF16113">
    <property type="entry name" value="ECH_2"/>
    <property type="match status" value="3"/>
</dbReference>
<comment type="function">
    <text evidence="6">Hydrolyzes 3-hydroxyisobutyryl-CoA (HIBYL-CoA), a saline catabolite. Has high activity toward isobutyryl-CoA. Could be an isobutyryl-CoA dehydrogenase that functions in valine catabolism. Also hydrolyzes 3-hydroxypropanoyl-CoA.</text>
</comment>
<feature type="region of interest" description="Disordered" evidence="8">
    <location>
        <begin position="1"/>
        <end position="20"/>
    </location>
</feature>
<proteinExistence type="inferred from homology"/>
<keyword evidence="11" id="KW-1185">Reference proteome</keyword>
<evidence type="ECO:0000256" key="2">
    <source>
        <dbReference type="ARBA" id="ARBA00005109"/>
    </source>
</evidence>
<organism evidence="10 11">
    <name type="scientific">Pogonophryne albipinna</name>
    <dbReference type="NCBI Taxonomy" id="1090488"/>
    <lineage>
        <taxon>Eukaryota</taxon>
        <taxon>Metazoa</taxon>
        <taxon>Chordata</taxon>
        <taxon>Craniata</taxon>
        <taxon>Vertebrata</taxon>
        <taxon>Euteleostomi</taxon>
        <taxon>Actinopterygii</taxon>
        <taxon>Neopterygii</taxon>
        <taxon>Teleostei</taxon>
        <taxon>Neoteleostei</taxon>
        <taxon>Acanthomorphata</taxon>
        <taxon>Eupercaria</taxon>
        <taxon>Perciformes</taxon>
        <taxon>Notothenioidei</taxon>
        <taxon>Pogonophryne</taxon>
    </lineage>
</organism>
<comment type="pathway">
    <text evidence="2 7">Amino-acid degradation; L-valine degradation.</text>
</comment>
<sequence length="514" mass="56256">MAMTVSKCHQNGQDCHERTDQSGLGRCLVQEVNADSPEQRKGKSKENGITVQLPATGRNTNIIMSLTALTSAYRLRTLCRLQRIQGRMMSSQVDSGVLLEKVGCAGVITLNRPKALNALNLPMVQHIYPQLKKWESDNETDIVIIRGAGGKAFCAGGDIRAVTEAGKVGDPLAEDFFREEYTLNHAIGTCRKPYIALIGGITMGGGVGLSVNGRFRVATEKTLFAMPETAIGKTDQLLQLLGGWGAQNHMSGDDVVSRGKECRKERLRFLLGLFPDVGGGYFLPRLQGQLGLFLALTGFRLKGRDVQRAGVATHFVESEKVPTLPGCSKVRLSLSCCWCEVRAAGARSTIPELEKELVDLKSPSAEDVFRVLDSYQNQSALGADKPFVLEQHMSDIDRLFSSSSVEGIVQNLKADGSEFANTQAKTLSRMSPTSLKITYRQLQAGAALSLQDVLVMEYRLSQACMRGCDFYEGVRSVLIDKDQNPKWNPSTLEEVSEESVEQCFSSLGEKDLTF</sequence>
<dbReference type="PANTHER" id="PTHR43176">
    <property type="entry name" value="3-HYDROXYISOBUTYRYL-COA HYDROLASE-RELATED"/>
    <property type="match status" value="1"/>
</dbReference>
<dbReference type="Proteomes" id="UP001219934">
    <property type="component" value="Unassembled WGS sequence"/>
</dbReference>
<evidence type="ECO:0000259" key="9">
    <source>
        <dbReference type="Pfam" id="PF16113"/>
    </source>
</evidence>
<keyword evidence="5 7" id="KW-0378">Hydrolase</keyword>
<dbReference type="InterPro" id="IPR032259">
    <property type="entry name" value="HIBYL-CoA-H"/>
</dbReference>
<name>A0AAD6A8H9_9TELE</name>
<dbReference type="AlphaFoldDB" id="A0AAD6A8H9"/>
<reference evidence="10" key="1">
    <citation type="submission" date="2022-11" db="EMBL/GenBank/DDBJ databases">
        <title>Chromosome-level genome of Pogonophryne albipinna.</title>
        <authorList>
            <person name="Jo E."/>
        </authorList>
    </citation>
    <scope>NUCLEOTIDE SEQUENCE</scope>
    <source>
        <strain evidence="10">SGF0006</strain>
        <tissue evidence="10">Muscle</tissue>
    </source>
</reference>
<protein>
    <recommendedName>
        <fullName evidence="7">3-hydroxyisobutyryl-CoA hydrolase</fullName>
        <shortName evidence="7">HIB-CoA hydrolase</shortName>
        <shortName evidence="7">HIBYL-CoA-H</shortName>
        <ecNumber evidence="7">3.1.2.4</ecNumber>
    </recommendedName>
    <alternativeName>
        <fullName evidence="7">3-hydroxyisobutyryl-coenzyme A hydrolase</fullName>
    </alternativeName>
</protein>